<dbReference type="InterPro" id="IPR018086">
    <property type="entry name" value="NADH_UbQ_OxRdtase_su1_CS"/>
</dbReference>
<keyword evidence="2 5" id="KW-0812">Transmembrane</keyword>
<comment type="similarity">
    <text evidence="5 6">Belongs to the complex I subunit 1 family.</text>
</comment>
<dbReference type="Pfam" id="PF00146">
    <property type="entry name" value="NADHdh"/>
    <property type="match status" value="1"/>
</dbReference>
<feature type="transmembrane region" description="Helical" evidence="5">
    <location>
        <begin position="272"/>
        <end position="296"/>
    </location>
</feature>
<feature type="compositionally biased region" description="Basic and acidic residues" evidence="7">
    <location>
        <begin position="456"/>
        <end position="467"/>
    </location>
</feature>
<evidence type="ECO:0000256" key="4">
    <source>
        <dbReference type="ARBA" id="ARBA00023136"/>
    </source>
</evidence>
<comment type="subunit">
    <text evidence="5">NDH-1 is composed of 14 different subunits. Subunits NuoA, H, J, K, L, M, N constitute the membrane sector of the complex.</text>
</comment>
<keyword evidence="5" id="KW-1003">Cell membrane</keyword>
<evidence type="ECO:0000256" key="6">
    <source>
        <dbReference type="RuleBase" id="RU000471"/>
    </source>
</evidence>
<dbReference type="InterPro" id="IPR001694">
    <property type="entry name" value="NADH_UbQ_OxRdtase_su1/FPO"/>
</dbReference>
<dbReference type="KEGG" id="nhy:JQS43_23060"/>
<keyword evidence="5" id="KW-1278">Translocase</keyword>
<dbReference type="GO" id="GO:0005886">
    <property type="term" value="C:plasma membrane"/>
    <property type="evidence" value="ECO:0007669"/>
    <property type="project" value="UniProtKB-SubCell"/>
</dbReference>
<feature type="transmembrane region" description="Helical" evidence="5">
    <location>
        <begin position="316"/>
        <end position="336"/>
    </location>
</feature>
<dbReference type="EC" id="7.1.1.-" evidence="5"/>
<evidence type="ECO:0000313" key="9">
    <source>
        <dbReference type="Proteomes" id="UP000662857"/>
    </source>
</evidence>
<dbReference type="NCBIfam" id="NF004741">
    <property type="entry name" value="PRK06076.1-2"/>
    <property type="match status" value="1"/>
</dbReference>
<feature type="transmembrane region" description="Helical" evidence="5">
    <location>
        <begin position="348"/>
        <end position="369"/>
    </location>
</feature>
<feature type="compositionally biased region" description="Basic and acidic residues" evidence="7">
    <location>
        <begin position="436"/>
        <end position="447"/>
    </location>
</feature>
<gene>
    <name evidence="5 8" type="primary">nuoH</name>
    <name evidence="8" type="ORF">JQS43_23060</name>
</gene>
<dbReference type="Proteomes" id="UP000662857">
    <property type="component" value="Chromosome"/>
</dbReference>
<feature type="transmembrane region" description="Helical" evidence="5">
    <location>
        <begin position="222"/>
        <end position="241"/>
    </location>
</feature>
<comment type="catalytic activity">
    <reaction evidence="5">
        <text>a quinone + NADH + 5 H(+)(in) = a quinol + NAD(+) + 4 H(+)(out)</text>
        <dbReference type="Rhea" id="RHEA:57888"/>
        <dbReference type="ChEBI" id="CHEBI:15378"/>
        <dbReference type="ChEBI" id="CHEBI:24646"/>
        <dbReference type="ChEBI" id="CHEBI:57540"/>
        <dbReference type="ChEBI" id="CHEBI:57945"/>
        <dbReference type="ChEBI" id="CHEBI:132124"/>
    </reaction>
</comment>
<evidence type="ECO:0000256" key="3">
    <source>
        <dbReference type="ARBA" id="ARBA00022989"/>
    </source>
</evidence>
<proteinExistence type="inferred from homology"/>
<dbReference type="GO" id="GO:0048038">
    <property type="term" value="F:quinone binding"/>
    <property type="evidence" value="ECO:0007669"/>
    <property type="project" value="UniProtKB-KW"/>
</dbReference>
<dbReference type="EMBL" id="CP070499">
    <property type="protein sequence ID" value="QSB17524.1"/>
    <property type="molecule type" value="Genomic_DNA"/>
</dbReference>
<evidence type="ECO:0000256" key="1">
    <source>
        <dbReference type="ARBA" id="ARBA00004141"/>
    </source>
</evidence>
<protein>
    <recommendedName>
        <fullName evidence="5">NADH-quinone oxidoreductase subunit H</fullName>
        <ecNumber evidence="5">7.1.1.-</ecNumber>
    </recommendedName>
    <alternativeName>
        <fullName evidence="5">NADH dehydrogenase I subunit H</fullName>
    </alternativeName>
    <alternativeName>
        <fullName evidence="5">NDH-1 subunit H</fullName>
    </alternativeName>
</protein>
<dbReference type="PANTHER" id="PTHR11432:SF3">
    <property type="entry name" value="NADH-UBIQUINONE OXIDOREDUCTASE CHAIN 1"/>
    <property type="match status" value="1"/>
</dbReference>
<dbReference type="PANTHER" id="PTHR11432">
    <property type="entry name" value="NADH DEHYDROGENASE SUBUNIT 1"/>
    <property type="match status" value="1"/>
</dbReference>
<dbReference type="RefSeq" id="WP_239679550.1">
    <property type="nucleotide sequence ID" value="NZ_CP070499.1"/>
</dbReference>
<evidence type="ECO:0000256" key="2">
    <source>
        <dbReference type="ARBA" id="ARBA00022692"/>
    </source>
</evidence>
<comment type="subcellular location">
    <subcellularLocation>
        <location evidence="5 6">Cell membrane</location>
        <topology evidence="5 6">Multi-pass membrane protein</topology>
    </subcellularLocation>
    <subcellularLocation>
        <location evidence="1">Membrane</location>
        <topology evidence="1">Multi-pass membrane protein</topology>
    </subcellularLocation>
</comment>
<dbReference type="NCBIfam" id="NF004743">
    <property type="entry name" value="PRK06076.1-4"/>
    <property type="match status" value="1"/>
</dbReference>
<feature type="transmembrane region" description="Helical" evidence="5">
    <location>
        <begin position="381"/>
        <end position="398"/>
    </location>
</feature>
<dbReference type="GO" id="GO:0009060">
    <property type="term" value="P:aerobic respiration"/>
    <property type="evidence" value="ECO:0007669"/>
    <property type="project" value="TreeGrafter"/>
</dbReference>
<dbReference type="AlphaFoldDB" id="A0A895YHX4"/>
<name>A0A895YHX4_9ACTN</name>
<keyword evidence="4 5" id="KW-0472">Membrane</keyword>
<feature type="transmembrane region" description="Helical" evidence="5">
    <location>
        <begin position="180"/>
        <end position="202"/>
    </location>
</feature>
<accession>A0A895YHX4</accession>
<keyword evidence="5" id="KW-0830">Ubiquinone</keyword>
<sequence>MSSLAHAPTLAQGPTLADFGQDVWWIVAIKVLGAFVFGLVMTLLGVWFERRVVARMQSRPGPNQAGPFGLLQTLADGLKMAFKEDITPRGADKLLYLVAPAISMVMALTALAVIPFGPMVSIFGEQTPLQVTDVSVAVLVLLAVSAVSVYGVVLGGWASGSPYPLLGGIRASAQLISYEVSLGLSFVTVFILAGTMSTSEIVNAQANNPELPVGDWNITLPGWYAILLLPTLVIFFISMVGETNRAPFDLPEAESELVAGFMTEYSTLRFGLFMLAEYVHMVVASSVIVTLFFGGWRAPWPITEFWEGANEGWWPLLWFTAKVVIMLFVFVWLRGTLPRMRYDQFMKLGWKLLIPAALGWVVVLGAVRVIQTGDLTSGQRWGLIIGLIVLLGAAVLFWPQRKPPARPTPEEQVAAKPPGSFPVPPMDLQVPPSPRARREVAGKREAAVDTIDAEADEVRTEGDEGRG</sequence>
<feature type="transmembrane region" description="Helical" evidence="5">
    <location>
        <begin position="94"/>
        <end position="116"/>
    </location>
</feature>
<keyword evidence="8" id="KW-0560">Oxidoreductase</keyword>
<keyword evidence="5" id="KW-0874">Quinone</keyword>
<dbReference type="GO" id="GO:0016655">
    <property type="term" value="F:oxidoreductase activity, acting on NAD(P)H, quinone or similar compound as acceptor"/>
    <property type="evidence" value="ECO:0007669"/>
    <property type="project" value="UniProtKB-UniRule"/>
</dbReference>
<evidence type="ECO:0000313" key="8">
    <source>
        <dbReference type="EMBL" id="QSB17524.1"/>
    </source>
</evidence>
<feature type="transmembrane region" description="Helical" evidence="5">
    <location>
        <begin position="23"/>
        <end position="48"/>
    </location>
</feature>
<comment type="function">
    <text evidence="5">NDH-1 shuttles electrons from NADH, via FMN and iron-sulfur (Fe-S) centers, to quinones in the respiratory chain. The immediate electron acceptor for the enzyme in this species is believed to be ubiquinone. Couples the redox reaction to proton translocation (for every two electrons transferred, four hydrogen ions are translocated across the cytoplasmic membrane), and thus conserves the redox energy in a proton gradient. This subunit may bind ubiquinone.</text>
</comment>
<dbReference type="PROSITE" id="PS00668">
    <property type="entry name" value="COMPLEX1_ND1_2"/>
    <property type="match status" value="1"/>
</dbReference>
<reference evidence="8" key="1">
    <citation type="submission" date="2021-02" db="EMBL/GenBank/DDBJ databases">
        <title>Natrosporangium hydrolyticum gen. nov., sp. nov, a haloalkaliphilic actinobacterium from a soda solonchak soil.</title>
        <authorList>
            <person name="Sorokin D.Y."/>
            <person name="Khijniak T.V."/>
            <person name="Zakharycheva A.P."/>
            <person name="Boueva O.V."/>
            <person name="Ariskina E.V."/>
            <person name="Hahnke R.L."/>
            <person name="Bunk B."/>
            <person name="Sproer C."/>
            <person name="Schumann P."/>
            <person name="Evtushenko L.I."/>
            <person name="Kublanov I.V."/>
        </authorList>
    </citation>
    <scope>NUCLEOTIDE SEQUENCE</scope>
    <source>
        <strain evidence="8">DSM 106523</strain>
    </source>
</reference>
<evidence type="ECO:0000256" key="5">
    <source>
        <dbReference type="HAMAP-Rule" id="MF_01350"/>
    </source>
</evidence>
<feature type="region of interest" description="Disordered" evidence="7">
    <location>
        <begin position="406"/>
        <end position="467"/>
    </location>
</feature>
<keyword evidence="9" id="KW-1185">Reference proteome</keyword>
<dbReference type="HAMAP" id="MF_01350">
    <property type="entry name" value="NDH1_NuoH"/>
    <property type="match status" value="1"/>
</dbReference>
<organism evidence="8 9">
    <name type="scientific">Natronosporangium hydrolyticum</name>
    <dbReference type="NCBI Taxonomy" id="2811111"/>
    <lineage>
        <taxon>Bacteria</taxon>
        <taxon>Bacillati</taxon>
        <taxon>Actinomycetota</taxon>
        <taxon>Actinomycetes</taxon>
        <taxon>Micromonosporales</taxon>
        <taxon>Micromonosporaceae</taxon>
        <taxon>Natronosporangium</taxon>
    </lineage>
</organism>
<keyword evidence="5 6" id="KW-0520">NAD</keyword>
<dbReference type="PROSITE" id="PS00667">
    <property type="entry name" value="COMPLEX1_ND1_1"/>
    <property type="match status" value="1"/>
</dbReference>
<keyword evidence="3 5" id="KW-1133">Transmembrane helix</keyword>
<evidence type="ECO:0000256" key="7">
    <source>
        <dbReference type="SAM" id="MobiDB-lite"/>
    </source>
</evidence>
<feature type="transmembrane region" description="Helical" evidence="5">
    <location>
        <begin position="136"/>
        <end position="159"/>
    </location>
</feature>
<dbReference type="GO" id="GO:0003954">
    <property type="term" value="F:NADH dehydrogenase activity"/>
    <property type="evidence" value="ECO:0007669"/>
    <property type="project" value="TreeGrafter"/>
</dbReference>